<proteinExistence type="predicted"/>
<name>A0A3D8P3V8_9THEO</name>
<dbReference type="RefSeq" id="WP_115792787.1">
    <property type="nucleotide sequence ID" value="NZ_QSLN01000009.1"/>
</dbReference>
<dbReference type="InterPro" id="IPR027417">
    <property type="entry name" value="P-loop_NTPase"/>
</dbReference>
<dbReference type="Gene3D" id="3.40.50.300">
    <property type="entry name" value="P-loop containing nucleotide triphosphate hydrolases"/>
    <property type="match status" value="1"/>
</dbReference>
<dbReference type="InterPro" id="IPR045735">
    <property type="entry name" value="Spore_III_AA_AAA+_ATPase"/>
</dbReference>
<protein>
    <submittedName>
        <fullName evidence="4">Stage III sporulation protein AA</fullName>
    </submittedName>
</protein>
<dbReference type="PANTHER" id="PTHR20953">
    <property type="entry name" value="KINASE-RELATED"/>
    <property type="match status" value="1"/>
</dbReference>
<organism evidence="4 5">
    <name type="scientific">Ammonifex thiophilus</name>
    <dbReference type="NCBI Taxonomy" id="444093"/>
    <lineage>
        <taxon>Bacteria</taxon>
        <taxon>Bacillati</taxon>
        <taxon>Bacillota</taxon>
        <taxon>Clostridia</taxon>
        <taxon>Thermoanaerobacterales</taxon>
        <taxon>Thermoanaerobacteraceae</taxon>
        <taxon>Ammonifex</taxon>
    </lineage>
</organism>
<dbReference type="SMART" id="SM00382">
    <property type="entry name" value="AAA"/>
    <property type="match status" value="1"/>
</dbReference>
<dbReference type="Pfam" id="PF19568">
    <property type="entry name" value="Spore_III_AA"/>
    <property type="match status" value="1"/>
</dbReference>
<evidence type="ECO:0000259" key="3">
    <source>
        <dbReference type="SMART" id="SM00382"/>
    </source>
</evidence>
<dbReference type="InterPro" id="IPR014217">
    <property type="entry name" value="Spore_III_AA"/>
</dbReference>
<keyword evidence="2" id="KW-0067">ATP-binding</keyword>
<dbReference type="InterPro" id="IPR003593">
    <property type="entry name" value="AAA+_ATPase"/>
</dbReference>
<dbReference type="OrthoDB" id="9768243at2"/>
<dbReference type="EMBL" id="QSLN01000009">
    <property type="protein sequence ID" value="RDV82496.1"/>
    <property type="molecule type" value="Genomic_DNA"/>
</dbReference>
<evidence type="ECO:0000313" key="4">
    <source>
        <dbReference type="EMBL" id="RDV82496.1"/>
    </source>
</evidence>
<dbReference type="GO" id="GO:0005524">
    <property type="term" value="F:ATP binding"/>
    <property type="evidence" value="ECO:0007669"/>
    <property type="project" value="UniProtKB-KW"/>
</dbReference>
<dbReference type="NCBIfam" id="TIGR02858">
    <property type="entry name" value="spore_III_AA"/>
    <property type="match status" value="1"/>
</dbReference>
<keyword evidence="1" id="KW-0547">Nucleotide-binding</keyword>
<comment type="caution">
    <text evidence="4">The sequence shown here is derived from an EMBL/GenBank/DDBJ whole genome shotgun (WGS) entry which is preliminary data.</text>
</comment>
<reference evidence="4 5" key="1">
    <citation type="submission" date="2018-08" db="EMBL/GenBank/DDBJ databases">
        <title>Form III RuBisCO-mediated autotrophy in Thermodesulfobium bacteria.</title>
        <authorList>
            <person name="Toshchakov S.V."/>
            <person name="Kublanov I.V."/>
            <person name="Frolov E."/>
            <person name="Bonch-Osmolovskaya E.A."/>
            <person name="Tourova T.P."/>
            <person name="Chernych N.A."/>
            <person name="Lebedinsky A.V."/>
        </authorList>
    </citation>
    <scope>NUCLEOTIDE SEQUENCE [LARGE SCALE GENOMIC DNA]</scope>
    <source>
        <strain evidence="4 5">SR</strain>
    </source>
</reference>
<evidence type="ECO:0000256" key="2">
    <source>
        <dbReference type="ARBA" id="ARBA00022840"/>
    </source>
</evidence>
<dbReference type="SUPFAM" id="SSF52540">
    <property type="entry name" value="P-loop containing nucleoside triphosphate hydrolases"/>
    <property type="match status" value="1"/>
</dbReference>
<evidence type="ECO:0000313" key="5">
    <source>
        <dbReference type="Proteomes" id="UP000256329"/>
    </source>
</evidence>
<dbReference type="AlphaFoldDB" id="A0A3D8P3V8"/>
<feature type="domain" description="AAA+ ATPase" evidence="3">
    <location>
        <begin position="153"/>
        <end position="293"/>
    </location>
</feature>
<gene>
    <name evidence="4" type="primary">spoIIIAA</name>
    <name evidence="4" type="ORF">DXX99_07010</name>
</gene>
<sequence>MEEKLREQILSFFPTSLQRLLAHLGIWPELEEIRLRAKRPLTLRLAGEEYFVSPAGELVKDPLRAYEVQPEDLLRTLNVATNSSLYAFEEEVKQGYLTLPGGHRLGIAGQPLMEGEKVKTFCHIGSLNLRVAREIKGVATPFLPYLIKGNPPRVCHTLIVSPPRGGKTTFLRDLIRHFSWGLPALGFSGVTVGLVDERGEVAACFKGVPQLDVGPRTDVLSHCSKVEGIRLLLRAFAPEVIAMDEVGRAEEVRAVEDALNAGVRVIATAHAGSLEELERRPFFRFLFRLGVVERFVLLSRRGAKRQVTVLDGEGRVMQLCCAG</sequence>
<keyword evidence="5" id="KW-1185">Reference proteome</keyword>
<evidence type="ECO:0000256" key="1">
    <source>
        <dbReference type="ARBA" id="ARBA00022741"/>
    </source>
</evidence>
<dbReference type="Proteomes" id="UP000256329">
    <property type="component" value="Unassembled WGS sequence"/>
</dbReference>
<accession>A0A3D8P3V8</accession>
<dbReference type="PANTHER" id="PTHR20953:SF3">
    <property type="entry name" value="P-LOOP CONTAINING NUCLEOSIDE TRIPHOSPHATE HYDROLASES SUPERFAMILY PROTEIN"/>
    <property type="match status" value="1"/>
</dbReference>